<dbReference type="PROSITE" id="PS50911">
    <property type="entry name" value="CHAP"/>
    <property type="match status" value="1"/>
</dbReference>
<dbReference type="InterPro" id="IPR041219">
    <property type="entry name" value="Phage_lysozyme2"/>
</dbReference>
<evidence type="ECO:0000313" key="3">
    <source>
        <dbReference type="EMBL" id="RSX49833.1"/>
    </source>
</evidence>
<dbReference type="AlphaFoldDB" id="A0A430FAI5"/>
<protein>
    <submittedName>
        <fullName evidence="3">Amidase</fullName>
    </submittedName>
</protein>
<dbReference type="EMBL" id="QXGI01000001">
    <property type="protein sequence ID" value="RSX49833.1"/>
    <property type="molecule type" value="Genomic_DNA"/>
</dbReference>
<dbReference type="Gene3D" id="3.90.1720.10">
    <property type="entry name" value="endopeptidase domain like (from Nostoc punctiforme)"/>
    <property type="match status" value="1"/>
</dbReference>
<dbReference type="InterPro" id="IPR007921">
    <property type="entry name" value="CHAP_dom"/>
</dbReference>
<reference evidence="3 4" key="1">
    <citation type="submission" date="2018-09" db="EMBL/GenBank/DDBJ databases">
        <title>Characterization of the phylogenetic diversity of five novel species belonging to the genus Bifidobacterium.</title>
        <authorList>
            <person name="Lugli G.A."/>
            <person name="Duranti S."/>
            <person name="Milani C."/>
        </authorList>
    </citation>
    <scope>NUCLEOTIDE SEQUENCE [LARGE SCALE GENOMIC DNA]</scope>
    <source>
        <strain evidence="3 4">2020B</strain>
    </source>
</reference>
<dbReference type="Pfam" id="PF05257">
    <property type="entry name" value="CHAP"/>
    <property type="match status" value="1"/>
</dbReference>
<feature type="region of interest" description="Disordered" evidence="1">
    <location>
        <begin position="45"/>
        <end position="72"/>
    </location>
</feature>
<dbReference type="SUPFAM" id="SSF54001">
    <property type="entry name" value="Cysteine proteinases"/>
    <property type="match status" value="1"/>
</dbReference>
<dbReference type="OrthoDB" id="5496837at2"/>
<evidence type="ECO:0000256" key="1">
    <source>
        <dbReference type="SAM" id="MobiDB-lite"/>
    </source>
</evidence>
<gene>
    <name evidence="3" type="ORF">D2E22_0294</name>
</gene>
<organism evidence="3 4">
    <name type="scientific">Bifidobacterium castoris</name>
    <dbReference type="NCBI Taxonomy" id="2306972"/>
    <lineage>
        <taxon>Bacteria</taxon>
        <taxon>Bacillati</taxon>
        <taxon>Actinomycetota</taxon>
        <taxon>Actinomycetes</taxon>
        <taxon>Bifidobacteriales</taxon>
        <taxon>Bifidobacteriaceae</taxon>
        <taxon>Bifidobacterium</taxon>
    </lineage>
</organism>
<dbReference type="InterPro" id="IPR038765">
    <property type="entry name" value="Papain-like_cys_pep_sf"/>
</dbReference>
<dbReference type="Pfam" id="PF18013">
    <property type="entry name" value="Phage_lysozyme2"/>
    <property type="match status" value="1"/>
</dbReference>
<evidence type="ECO:0000259" key="2">
    <source>
        <dbReference type="PROSITE" id="PS50911"/>
    </source>
</evidence>
<accession>A0A430FAI5</accession>
<feature type="domain" description="Peptidase C51" evidence="2">
    <location>
        <begin position="290"/>
        <end position="438"/>
    </location>
</feature>
<dbReference type="Proteomes" id="UP000288052">
    <property type="component" value="Unassembled WGS sequence"/>
</dbReference>
<evidence type="ECO:0000313" key="4">
    <source>
        <dbReference type="Proteomes" id="UP000288052"/>
    </source>
</evidence>
<name>A0A430FAI5_9BIFI</name>
<dbReference type="Gene3D" id="1.10.530.10">
    <property type="match status" value="1"/>
</dbReference>
<proteinExistence type="predicted"/>
<sequence length="443" mass="46647">MANMKGMAAGAAAGLAALLLLPCMTVGSMGGMIVNMGGAGQQQSSTQSAACEETQTGTVTPAAAAGSGTSNIPASSTADKLAAALAEAGYSKAAAAGVMGNIQAESGFDPTVQNAYGFSGLVQTKPDNYMSWFHDHGYGDDWRNEDGQISFIVDNVGKNEALWNNVYLETARSQGLAGVVDDSLFATWRHAADPENAALAFFHGYERANDSSWRTRQEYARTWYESDVFARLTWTGKVTEGESVSRASSGVSHTTAVACRPSSSSVSGGVRTGKAGDAPMGLGDYSWLCDTKLKLCHDGDPGFDPAAFTSARYQCWWYALNRLWLLHDGDIANTDFQAAAPDGAAGKISAGLASNAAWTVSETPQPGDGVAMLGGALGGTASIGHIAVVEEVTEQGGKWTIRISEGNFDPYGQGRWDRYNGRELSQDAFAGAGRVFFRKNSWK</sequence>
<dbReference type="RefSeq" id="WP_126031339.1">
    <property type="nucleotide sequence ID" value="NZ_QXGI01000001.1"/>
</dbReference>
<keyword evidence="4" id="KW-1185">Reference proteome</keyword>
<comment type="caution">
    <text evidence="3">The sequence shown here is derived from an EMBL/GenBank/DDBJ whole genome shotgun (WGS) entry which is preliminary data.</text>
</comment>